<sequence>MSQENQSLSSHGFTVLYRLSPASTVVTPSPVALEQLVAAGLAELSDKPDGKLDDIRVTRGGYMAEFLPLQLPTRQMTVLTARQGPVTTKVQTGGKHFGKFDDYGGYFERTNFVGIFLVKVGPVVQEETAATSNLALSSGQARADVSISFTPTVTPKEKLPKPSPTADRKKQLYRSLFDEDEEADSATDSSFKENTKMRRKKSQENKDTSRGDNSREERHSRQSKQELLTDHKSIGQRHDVPVEPYSPSRHSQFTESDEITAPSYQPTAKTNKKLVKIVEYVPEYVPASSYSQGGPVGNNDAVKEYVPTKLSKISASLGRIPKISAYVPQPTQSAPIDGQACPTYKPGALRRVAGGPAAETSADEYEPAMPPGQYHHFAYKPSTQRSSRRPDDDDNPNGSLSSLYEPTGGESGSVMLEYHPSRILKPVKDVDPDEHVKLRSRRSNLSSSPSPLPETTTAPKRKDTESAGRTVRQQSFHPCQRIGGVPEKCLMPEECFDWCSGILQDRFVPQQPDGCYIVSDEQSEFDSQIRNAGNVRNLEDDHIRFVFYRLENHLLDIPRGNPNDFHKLFMADHRDVLRFTLPIKAFKQCQQTLVRNLLSDNFSARRGFDIQYAILVLMPEVLIHLHMAVHGSSYADSWKVLDPGVYNWPAVLNLIKGSTF</sequence>
<feature type="compositionally biased region" description="Basic and acidic residues" evidence="1">
    <location>
        <begin position="155"/>
        <end position="170"/>
    </location>
</feature>
<evidence type="ECO:0000313" key="2">
    <source>
        <dbReference type="EnsemblMetazoa" id="XP_022664339"/>
    </source>
</evidence>
<feature type="compositionally biased region" description="Basic and acidic residues" evidence="1">
    <location>
        <begin position="190"/>
        <end position="241"/>
    </location>
</feature>
<dbReference type="KEGG" id="vde:111251716"/>
<organism evidence="2 3">
    <name type="scientific">Varroa destructor</name>
    <name type="common">Honeybee mite</name>
    <dbReference type="NCBI Taxonomy" id="109461"/>
    <lineage>
        <taxon>Eukaryota</taxon>
        <taxon>Metazoa</taxon>
        <taxon>Ecdysozoa</taxon>
        <taxon>Arthropoda</taxon>
        <taxon>Chelicerata</taxon>
        <taxon>Arachnida</taxon>
        <taxon>Acari</taxon>
        <taxon>Parasitiformes</taxon>
        <taxon>Mesostigmata</taxon>
        <taxon>Gamasina</taxon>
        <taxon>Dermanyssoidea</taxon>
        <taxon>Varroidae</taxon>
        <taxon>Varroa</taxon>
    </lineage>
</organism>
<dbReference type="EnsemblMetazoa" id="XM_022808604">
    <property type="protein sequence ID" value="XP_022664339"/>
    <property type="gene ID" value="LOC111251716"/>
</dbReference>
<feature type="region of interest" description="Disordered" evidence="1">
    <location>
        <begin position="353"/>
        <end position="414"/>
    </location>
</feature>
<dbReference type="AlphaFoldDB" id="A0A7M7KBB5"/>
<dbReference type="Proteomes" id="UP000594260">
    <property type="component" value="Unplaced"/>
</dbReference>
<feature type="region of interest" description="Disordered" evidence="1">
    <location>
        <begin position="147"/>
        <end position="265"/>
    </location>
</feature>
<protein>
    <submittedName>
        <fullName evidence="2">Uncharacterized protein</fullName>
    </submittedName>
</protein>
<dbReference type="RefSeq" id="XP_022664339.1">
    <property type="nucleotide sequence ID" value="XM_022808604.1"/>
</dbReference>
<dbReference type="OrthoDB" id="6499955at2759"/>
<evidence type="ECO:0000313" key="3">
    <source>
        <dbReference type="Proteomes" id="UP000594260"/>
    </source>
</evidence>
<proteinExistence type="predicted"/>
<feature type="region of interest" description="Disordered" evidence="1">
    <location>
        <begin position="438"/>
        <end position="472"/>
    </location>
</feature>
<evidence type="ECO:0000256" key="1">
    <source>
        <dbReference type="SAM" id="MobiDB-lite"/>
    </source>
</evidence>
<dbReference type="InParanoid" id="A0A7M7KBB5"/>
<accession>A0A7M7KBB5</accession>
<name>A0A7M7KBB5_VARDE</name>
<dbReference type="GeneID" id="111251716"/>
<keyword evidence="3" id="KW-1185">Reference proteome</keyword>
<reference evidence="2" key="1">
    <citation type="submission" date="2021-01" db="UniProtKB">
        <authorList>
            <consortium name="EnsemblMetazoa"/>
        </authorList>
    </citation>
    <scope>IDENTIFICATION</scope>
</reference>